<reference evidence="1 2" key="1">
    <citation type="submission" date="2020-04" db="EMBL/GenBank/DDBJ databases">
        <title>Perkinsus chesapeaki whole genome sequence.</title>
        <authorList>
            <person name="Bogema D.R."/>
        </authorList>
    </citation>
    <scope>NUCLEOTIDE SEQUENCE [LARGE SCALE GENOMIC DNA]</scope>
    <source>
        <strain evidence="1">ATCC PRA-425</strain>
    </source>
</reference>
<dbReference type="EMBL" id="JAAPAO010000422">
    <property type="protein sequence ID" value="KAF4660198.1"/>
    <property type="molecule type" value="Genomic_DNA"/>
</dbReference>
<name>A0A7J6LLQ6_PERCH</name>
<dbReference type="AlphaFoldDB" id="A0A7J6LLQ6"/>
<dbReference type="OrthoDB" id="444754at2759"/>
<dbReference type="Proteomes" id="UP000591131">
    <property type="component" value="Unassembled WGS sequence"/>
</dbReference>
<protein>
    <submittedName>
        <fullName evidence="1">Uncharacterized protein</fullName>
    </submittedName>
</protein>
<accession>A0A7J6LLQ6</accession>
<sequence>MFKMIFYLWVRQIWSSIPVESNQHDRIPNGDYCMDAILPSPSSTINFQPNRRGSTSGNCFISVIDVYNFERQGHALVDAHYEVEGDGWLRITGEPPTFKLNDTLSFPYLVQDYNLKYNKQEDAIELYDLKGKMLAHFSTTLCPDYWAKRLSSSDPPPFLDLYCSDLVTLSIEDDGVARLYLGEKLSYIGGYTEVDKRVPLPIPFGRFAFSLVRVDNSTLKLVPDCVPDQSFTLKRAVTPEERRKCKYLLR</sequence>
<evidence type="ECO:0000313" key="1">
    <source>
        <dbReference type="EMBL" id="KAF4660198.1"/>
    </source>
</evidence>
<gene>
    <name evidence="1" type="ORF">FOL47_007263</name>
</gene>
<proteinExistence type="predicted"/>
<comment type="caution">
    <text evidence="1">The sequence shown here is derived from an EMBL/GenBank/DDBJ whole genome shotgun (WGS) entry which is preliminary data.</text>
</comment>
<evidence type="ECO:0000313" key="2">
    <source>
        <dbReference type="Proteomes" id="UP000591131"/>
    </source>
</evidence>
<keyword evidence="2" id="KW-1185">Reference proteome</keyword>
<organism evidence="1 2">
    <name type="scientific">Perkinsus chesapeaki</name>
    <name type="common">Clam parasite</name>
    <name type="synonym">Perkinsus andrewsi</name>
    <dbReference type="NCBI Taxonomy" id="330153"/>
    <lineage>
        <taxon>Eukaryota</taxon>
        <taxon>Sar</taxon>
        <taxon>Alveolata</taxon>
        <taxon>Perkinsozoa</taxon>
        <taxon>Perkinsea</taxon>
        <taxon>Perkinsida</taxon>
        <taxon>Perkinsidae</taxon>
        <taxon>Perkinsus</taxon>
    </lineage>
</organism>